<keyword evidence="3" id="KW-1185">Reference proteome</keyword>
<accession>A0A545ALF8</accession>
<comment type="caution">
    <text evidence="2">The sequence shown here is derived from an EMBL/GenBank/DDBJ whole genome shotgun (WGS) entry which is preliminary data.</text>
</comment>
<evidence type="ECO:0000313" key="2">
    <source>
        <dbReference type="EMBL" id="TQS42147.1"/>
    </source>
</evidence>
<feature type="transmembrane region" description="Helical" evidence="1">
    <location>
        <begin position="163"/>
        <end position="181"/>
    </location>
</feature>
<feature type="transmembrane region" description="Helical" evidence="1">
    <location>
        <begin position="98"/>
        <end position="119"/>
    </location>
</feature>
<sequence length="242" mass="24203">MKEALHAEWTKLRTAPATPWSLPALVLTTSGLSLVASASVTCPCATDTMKLALTGIQLGQAVAALFAVGVLGGEYSTGMIMVTFAAMPGRARVLAAKAVLAAGCVAAAGAAGIGVSYLGGRALLGPDLPDAVARPVAGSVLYLVLIALLGLGATAVTRSSAGATGLVLGLLYAAPIVAALVPDPVWRRHLHQFTPADAGLAVQATRDLAALPIAPWAGLGVVGLWAVGALMLGTLVLTRRDA</sequence>
<keyword evidence="1" id="KW-1133">Transmembrane helix</keyword>
<protein>
    <submittedName>
        <fullName evidence="2">ABC transporter permease</fullName>
    </submittedName>
</protein>
<dbReference type="InParanoid" id="A0A545ALF8"/>
<dbReference type="RefSeq" id="WP_142707547.1">
    <property type="nucleotide sequence ID" value="NZ_VIRS01000020.1"/>
</dbReference>
<organism evidence="2 3">
    <name type="scientific">Cryptosporangium phraense</name>
    <dbReference type="NCBI Taxonomy" id="2593070"/>
    <lineage>
        <taxon>Bacteria</taxon>
        <taxon>Bacillati</taxon>
        <taxon>Actinomycetota</taxon>
        <taxon>Actinomycetes</taxon>
        <taxon>Cryptosporangiales</taxon>
        <taxon>Cryptosporangiaceae</taxon>
        <taxon>Cryptosporangium</taxon>
    </lineage>
</organism>
<evidence type="ECO:0000313" key="3">
    <source>
        <dbReference type="Proteomes" id="UP000317982"/>
    </source>
</evidence>
<feature type="transmembrane region" description="Helical" evidence="1">
    <location>
        <begin position="213"/>
        <end position="237"/>
    </location>
</feature>
<gene>
    <name evidence="2" type="ORF">FL583_26540</name>
</gene>
<feature type="transmembrane region" description="Helical" evidence="1">
    <location>
        <begin position="61"/>
        <end position="86"/>
    </location>
</feature>
<dbReference type="EMBL" id="VIRS01000020">
    <property type="protein sequence ID" value="TQS42147.1"/>
    <property type="molecule type" value="Genomic_DNA"/>
</dbReference>
<dbReference type="Proteomes" id="UP000317982">
    <property type="component" value="Unassembled WGS sequence"/>
</dbReference>
<reference evidence="2 3" key="1">
    <citation type="submission" date="2019-07" db="EMBL/GenBank/DDBJ databases">
        <title>Cryptosporangium phraense sp. nov., isolated from plant litter.</title>
        <authorList>
            <person name="Suriyachadkun C."/>
        </authorList>
    </citation>
    <scope>NUCLEOTIDE SEQUENCE [LARGE SCALE GENOMIC DNA]</scope>
    <source>
        <strain evidence="2 3">A-T 5661</strain>
    </source>
</reference>
<name>A0A545ALF8_9ACTN</name>
<keyword evidence="1" id="KW-0812">Transmembrane</keyword>
<feature type="transmembrane region" description="Helical" evidence="1">
    <location>
        <begin position="139"/>
        <end position="156"/>
    </location>
</feature>
<dbReference type="OrthoDB" id="3297985at2"/>
<dbReference type="AlphaFoldDB" id="A0A545ALF8"/>
<feature type="transmembrane region" description="Helical" evidence="1">
    <location>
        <begin position="20"/>
        <end position="41"/>
    </location>
</feature>
<proteinExistence type="predicted"/>
<keyword evidence="1" id="KW-0472">Membrane</keyword>
<evidence type="ECO:0000256" key="1">
    <source>
        <dbReference type="SAM" id="Phobius"/>
    </source>
</evidence>